<evidence type="ECO:0000256" key="1">
    <source>
        <dbReference type="SAM" id="Phobius"/>
    </source>
</evidence>
<gene>
    <name evidence="2" type="ORF">ABT404_39885</name>
</gene>
<dbReference type="RefSeq" id="WP_350788557.1">
    <property type="nucleotide sequence ID" value="NZ_JBEPEK010000454.1"/>
</dbReference>
<dbReference type="EMBL" id="JBEPEK010000454">
    <property type="protein sequence ID" value="MER7185555.1"/>
    <property type="molecule type" value="Genomic_DNA"/>
</dbReference>
<name>A0ABV1X964_9ACTN</name>
<feature type="transmembrane region" description="Helical" evidence="1">
    <location>
        <begin position="50"/>
        <end position="74"/>
    </location>
</feature>
<accession>A0ABV1X964</accession>
<evidence type="ECO:0008006" key="4">
    <source>
        <dbReference type="Google" id="ProtNLM"/>
    </source>
</evidence>
<evidence type="ECO:0000313" key="2">
    <source>
        <dbReference type="EMBL" id="MER7185555.1"/>
    </source>
</evidence>
<evidence type="ECO:0000313" key="3">
    <source>
        <dbReference type="Proteomes" id="UP001474181"/>
    </source>
</evidence>
<keyword evidence="1" id="KW-1133">Transmembrane helix</keyword>
<keyword evidence="1" id="KW-0812">Transmembrane</keyword>
<keyword evidence="1" id="KW-0472">Membrane</keyword>
<proteinExistence type="predicted"/>
<reference evidence="2 3" key="1">
    <citation type="submission" date="2024-06" db="EMBL/GenBank/DDBJ databases">
        <title>The Natural Products Discovery Center: Release of the First 8490 Sequenced Strains for Exploring Actinobacteria Biosynthetic Diversity.</title>
        <authorList>
            <person name="Kalkreuter E."/>
            <person name="Kautsar S.A."/>
            <person name="Yang D."/>
            <person name="Bader C.D."/>
            <person name="Teijaro C.N."/>
            <person name="Fluegel L."/>
            <person name="Davis C.M."/>
            <person name="Simpson J.R."/>
            <person name="Lauterbach L."/>
            <person name="Steele A.D."/>
            <person name="Gui C."/>
            <person name="Meng S."/>
            <person name="Li G."/>
            <person name="Viehrig K."/>
            <person name="Ye F."/>
            <person name="Su P."/>
            <person name="Kiefer A.F."/>
            <person name="Nichols A."/>
            <person name="Cepeda A.J."/>
            <person name="Yan W."/>
            <person name="Fan B."/>
            <person name="Jiang Y."/>
            <person name="Adhikari A."/>
            <person name="Zheng C.-J."/>
            <person name="Schuster L."/>
            <person name="Cowan T.M."/>
            <person name="Smanski M.J."/>
            <person name="Chevrette M.G."/>
            <person name="De Carvalho L.P.S."/>
            <person name="Shen B."/>
        </authorList>
    </citation>
    <scope>NUCLEOTIDE SEQUENCE [LARGE SCALE GENOMIC DNA]</scope>
    <source>
        <strain evidence="2 3">NPDC000234</strain>
    </source>
</reference>
<comment type="caution">
    <text evidence="2">The sequence shown here is derived from an EMBL/GenBank/DDBJ whole genome shotgun (WGS) entry which is preliminary data.</text>
</comment>
<dbReference type="Proteomes" id="UP001474181">
    <property type="component" value="Unassembled WGS sequence"/>
</dbReference>
<organism evidence="2 3">
    <name type="scientific">Streptomyces hyaluromycini</name>
    <dbReference type="NCBI Taxonomy" id="1377993"/>
    <lineage>
        <taxon>Bacteria</taxon>
        <taxon>Bacillati</taxon>
        <taxon>Actinomycetota</taxon>
        <taxon>Actinomycetes</taxon>
        <taxon>Kitasatosporales</taxon>
        <taxon>Streptomycetaceae</taxon>
        <taxon>Streptomyces</taxon>
    </lineage>
</organism>
<protein>
    <recommendedName>
        <fullName evidence="4">Integral membrane protein</fullName>
    </recommendedName>
</protein>
<sequence length="272" mass="29169">MSGNRENHGMTQTESDIALLLADAADGVEIGIAPVQAVMRGGRRRRSRRWAVAAATAVVVLGGSAGVTLAFAGLPGEHRTQVAAHPASPEARHVYEPQRTELSRGTYRGKEWSVDVQVWGAPRNESEAARQFDRMAELGLKPADARKPADLIGKISFFATRGWGEEHVQQVMFNTVRTLESYAGTDMESIATRFSSDPASSGRLVIGMVAKTAQEVTCDWKDGRTSVARPAVGFSAHDDGNAIRAVGGFPTANWFVCVAPQGTAYQSAEVTK</sequence>
<keyword evidence="3" id="KW-1185">Reference proteome</keyword>